<name>A0A9P8Y1T8_9PEZI</name>
<feature type="disulfide bond" evidence="16">
    <location>
        <begin position="342"/>
        <end position="375"/>
    </location>
</feature>
<dbReference type="Proteomes" id="UP000756346">
    <property type="component" value="Unassembled WGS sequence"/>
</dbReference>
<evidence type="ECO:0000256" key="16">
    <source>
        <dbReference type="PROSITE-ProRule" id="PRU01356"/>
    </source>
</evidence>
<feature type="chain" id="PRO_5040288613" description="CFEM domain-containing protein" evidence="18">
    <location>
        <begin position="27"/>
        <end position="461"/>
    </location>
</feature>
<evidence type="ECO:0000256" key="17">
    <source>
        <dbReference type="SAM" id="MobiDB-lite"/>
    </source>
</evidence>
<dbReference type="AlphaFoldDB" id="A0A9P8Y1T8"/>
<reference evidence="22" key="1">
    <citation type="journal article" date="2021" name="Nat. Commun.">
        <title>Genetic determinants of endophytism in the Arabidopsis root mycobiome.</title>
        <authorList>
            <person name="Mesny F."/>
            <person name="Miyauchi S."/>
            <person name="Thiergart T."/>
            <person name="Pickel B."/>
            <person name="Atanasova L."/>
            <person name="Karlsson M."/>
            <person name="Huettel B."/>
            <person name="Barry K.W."/>
            <person name="Haridas S."/>
            <person name="Chen C."/>
            <person name="Bauer D."/>
            <person name="Andreopoulos W."/>
            <person name="Pangilinan J."/>
            <person name="LaButti K."/>
            <person name="Riley R."/>
            <person name="Lipzen A."/>
            <person name="Clum A."/>
            <person name="Drula E."/>
            <person name="Henrissat B."/>
            <person name="Kohler A."/>
            <person name="Grigoriev I.V."/>
            <person name="Martin F.M."/>
            <person name="Hacquard S."/>
        </authorList>
    </citation>
    <scope>NUCLEOTIDE SEQUENCE</scope>
    <source>
        <strain evidence="22">MPI-CAGE-CH-0230</strain>
    </source>
</reference>
<keyword evidence="10 16" id="KW-0408">Iron</keyword>
<comment type="caution">
    <text evidence="22">The sequence shown here is derived from an EMBL/GenBank/DDBJ whole genome shotgun (WGS) entry which is preliminary data.</text>
</comment>
<dbReference type="PANTHER" id="PTHR37928:SF1">
    <property type="entry name" value="CFEM DOMAIN PROTEIN (AFU_ORTHOLOGUE AFUA_6G14090)"/>
    <property type="match status" value="1"/>
</dbReference>
<keyword evidence="7" id="KW-0336">GPI-anchor</keyword>
<accession>A0A9P8Y1T8</accession>
<evidence type="ECO:0000256" key="11">
    <source>
        <dbReference type="ARBA" id="ARBA00023136"/>
    </source>
</evidence>
<feature type="binding site" description="axial binding residue" evidence="16">
    <location>
        <position position="337"/>
    </location>
    <ligand>
        <name>heme</name>
        <dbReference type="ChEBI" id="CHEBI:30413"/>
    </ligand>
    <ligandPart>
        <name>Fe</name>
        <dbReference type="ChEBI" id="CHEBI:18248"/>
    </ligandPart>
</feature>
<evidence type="ECO:0000259" key="21">
    <source>
        <dbReference type="PROSITE" id="PS52012"/>
    </source>
</evidence>
<evidence type="ECO:0000256" key="2">
    <source>
        <dbReference type="ARBA" id="ARBA00004613"/>
    </source>
</evidence>
<evidence type="ECO:0000256" key="14">
    <source>
        <dbReference type="ARBA" id="ARBA00023288"/>
    </source>
</evidence>
<evidence type="ECO:0000313" key="23">
    <source>
        <dbReference type="Proteomes" id="UP000756346"/>
    </source>
</evidence>
<keyword evidence="14" id="KW-0449">Lipoprotein</keyword>
<protein>
    <recommendedName>
        <fullName evidence="24">CFEM domain-containing protein</fullName>
    </recommendedName>
</protein>
<evidence type="ECO:0000256" key="15">
    <source>
        <dbReference type="PROSITE-ProRule" id="PRU00261"/>
    </source>
</evidence>
<dbReference type="OrthoDB" id="1193027at2759"/>
<dbReference type="InterPro" id="IPR001002">
    <property type="entry name" value="Chitin-bd_1"/>
</dbReference>
<evidence type="ECO:0000256" key="18">
    <source>
        <dbReference type="SAM" id="SignalP"/>
    </source>
</evidence>
<dbReference type="InterPro" id="IPR036779">
    <property type="entry name" value="LysM_dom_sf"/>
</dbReference>
<dbReference type="GO" id="GO:0005576">
    <property type="term" value="C:extracellular region"/>
    <property type="evidence" value="ECO:0007669"/>
    <property type="project" value="UniProtKB-SubCell"/>
</dbReference>
<evidence type="ECO:0000256" key="6">
    <source>
        <dbReference type="ARBA" id="ARBA00022617"/>
    </source>
</evidence>
<dbReference type="CDD" id="cd00118">
    <property type="entry name" value="LysM"/>
    <property type="match status" value="1"/>
</dbReference>
<dbReference type="GO" id="GO:0098552">
    <property type="term" value="C:side of membrane"/>
    <property type="evidence" value="ECO:0007669"/>
    <property type="project" value="UniProtKB-KW"/>
</dbReference>
<dbReference type="RefSeq" id="XP_046010355.1">
    <property type="nucleotide sequence ID" value="XM_046160363.1"/>
</dbReference>
<evidence type="ECO:0008006" key="24">
    <source>
        <dbReference type="Google" id="ProtNLM"/>
    </source>
</evidence>
<dbReference type="GO" id="GO:0008061">
    <property type="term" value="F:chitin binding"/>
    <property type="evidence" value="ECO:0007669"/>
    <property type="project" value="UniProtKB-UniRule"/>
</dbReference>
<dbReference type="GO" id="GO:0005886">
    <property type="term" value="C:plasma membrane"/>
    <property type="evidence" value="ECO:0007669"/>
    <property type="project" value="UniProtKB-SubCell"/>
</dbReference>
<keyword evidence="11" id="KW-0472">Membrane</keyword>
<comment type="subcellular location">
    <subcellularLocation>
        <location evidence="1">Cell membrane</location>
        <topology evidence="1">Lipid-anchor</topology>
        <topology evidence="1">GPI-anchor</topology>
    </subcellularLocation>
    <subcellularLocation>
        <location evidence="2">Secreted</location>
    </subcellularLocation>
</comment>
<keyword evidence="12 15" id="KW-1015">Disulfide bond</keyword>
<dbReference type="PANTHER" id="PTHR37928">
    <property type="entry name" value="CFEM DOMAIN PROTEIN (AFU_ORTHOLOGUE AFUA_6G14090)"/>
    <property type="match status" value="1"/>
</dbReference>
<evidence type="ECO:0000256" key="4">
    <source>
        <dbReference type="ARBA" id="ARBA00022475"/>
    </source>
</evidence>
<sequence length="461" mass="48251">MTLVPTWPRRLIWLGVVLCLTSAVQADGTCEPAYFTAGDYQKRQLSVSTASSSATLKTSSAIESAPATSTSSLVVISPLINGESANQGQVVCRYTTNTADKVLNYYTCTALADRYGISVDVFFQLNPIVKTDCSNLRRNTDYCVRGFIEPLRAWDRKCGPKNGNATCLGTQFQCCNADTFTCGNSLEDCADGTCYEGACAGETIFTTNGDCGRNHGYKRCAGRWGDCCNSVGRCGTGPDFCSYGECQLGNCSIPELVPMPETMFSMRPFTDTTSAMDLGSSTTSTPLSTTTAVRGTTTTTKPPTTSISGYDSLPSCGKTCFNNMLGQYSALGCAAGDAYCLCNHPDFSNGLRDCSNGACGTSVGSTVISVGSAYCSTAFATHTTTATGFAALASCGQTCFDNMVAQYSALGCSQPNAACLCKNQDFGNGIRDCSNGACGTDAARPVISYGSSYCASATAGH</sequence>
<evidence type="ECO:0000259" key="19">
    <source>
        <dbReference type="PROSITE" id="PS50941"/>
    </source>
</evidence>
<comment type="similarity">
    <text evidence="3">Belongs to the RBT5 family.</text>
</comment>
<keyword evidence="9 18" id="KW-0732">Signal</keyword>
<dbReference type="InterPro" id="IPR018392">
    <property type="entry name" value="LysM"/>
</dbReference>
<gene>
    <name evidence="22" type="ORF">B0I36DRAFT_375369</name>
</gene>
<evidence type="ECO:0000256" key="8">
    <source>
        <dbReference type="ARBA" id="ARBA00022723"/>
    </source>
</evidence>
<proteinExistence type="inferred from homology"/>
<keyword evidence="4" id="KW-1003">Cell membrane</keyword>
<feature type="region of interest" description="Disordered" evidence="17">
    <location>
        <begin position="277"/>
        <end position="306"/>
    </location>
</feature>
<keyword evidence="15" id="KW-0147">Chitin-binding</keyword>
<comment type="caution">
    <text evidence="15">Lacks conserved residue(s) required for the propagation of feature annotation.</text>
</comment>
<evidence type="ECO:0000256" key="3">
    <source>
        <dbReference type="ARBA" id="ARBA00010031"/>
    </source>
</evidence>
<dbReference type="PROSITE" id="PS52012">
    <property type="entry name" value="CFEM"/>
    <property type="match status" value="1"/>
</dbReference>
<evidence type="ECO:0000256" key="7">
    <source>
        <dbReference type="ARBA" id="ARBA00022622"/>
    </source>
</evidence>
<evidence type="ECO:0000259" key="20">
    <source>
        <dbReference type="PROSITE" id="PS51782"/>
    </source>
</evidence>
<dbReference type="PROSITE" id="PS51782">
    <property type="entry name" value="LYSM"/>
    <property type="match status" value="1"/>
</dbReference>
<evidence type="ECO:0000256" key="1">
    <source>
        <dbReference type="ARBA" id="ARBA00004609"/>
    </source>
</evidence>
<evidence type="ECO:0000256" key="10">
    <source>
        <dbReference type="ARBA" id="ARBA00023004"/>
    </source>
</evidence>
<keyword evidence="6 16" id="KW-0349">Heme</keyword>
<dbReference type="PROSITE" id="PS50941">
    <property type="entry name" value="CHIT_BIND_I_2"/>
    <property type="match status" value="1"/>
</dbReference>
<keyword evidence="23" id="KW-1185">Reference proteome</keyword>
<dbReference type="InterPro" id="IPR051735">
    <property type="entry name" value="CFEM_domain"/>
</dbReference>
<feature type="signal peptide" evidence="18">
    <location>
        <begin position="1"/>
        <end position="26"/>
    </location>
</feature>
<keyword evidence="8 16" id="KW-0479">Metal-binding</keyword>
<evidence type="ECO:0000256" key="5">
    <source>
        <dbReference type="ARBA" id="ARBA00022525"/>
    </source>
</evidence>
<evidence type="ECO:0000256" key="9">
    <source>
        <dbReference type="ARBA" id="ARBA00022729"/>
    </source>
</evidence>
<dbReference type="GO" id="GO:0046872">
    <property type="term" value="F:metal ion binding"/>
    <property type="evidence" value="ECO:0007669"/>
    <property type="project" value="UniProtKB-UniRule"/>
</dbReference>
<feature type="domain" description="Chitin-binding type-1" evidence="19">
    <location>
        <begin position="208"/>
        <end position="253"/>
    </location>
</feature>
<dbReference type="GeneID" id="70189909"/>
<dbReference type="Pfam" id="PF05730">
    <property type="entry name" value="CFEM"/>
    <property type="match status" value="2"/>
</dbReference>
<keyword evidence="13" id="KW-0325">Glycoprotein</keyword>
<dbReference type="InterPro" id="IPR008427">
    <property type="entry name" value="Extracellular_membr_CFEM_dom"/>
</dbReference>
<dbReference type="Gene3D" id="3.10.350.10">
    <property type="entry name" value="LysM domain"/>
    <property type="match status" value="1"/>
</dbReference>
<keyword evidence="5" id="KW-0964">Secreted</keyword>
<evidence type="ECO:0000256" key="12">
    <source>
        <dbReference type="ARBA" id="ARBA00023157"/>
    </source>
</evidence>
<feature type="compositionally biased region" description="Low complexity" evidence="17">
    <location>
        <begin position="280"/>
        <end position="305"/>
    </location>
</feature>
<feature type="disulfide bond" evidence="15">
    <location>
        <begin position="227"/>
        <end position="241"/>
    </location>
</feature>
<feature type="domain" description="LysM" evidence="20">
    <location>
        <begin position="98"/>
        <end position="144"/>
    </location>
</feature>
<evidence type="ECO:0000313" key="22">
    <source>
        <dbReference type="EMBL" id="KAH7027556.1"/>
    </source>
</evidence>
<dbReference type="SMART" id="SM00747">
    <property type="entry name" value="CFEM"/>
    <property type="match status" value="2"/>
</dbReference>
<organism evidence="22 23">
    <name type="scientific">Microdochium trichocladiopsis</name>
    <dbReference type="NCBI Taxonomy" id="1682393"/>
    <lineage>
        <taxon>Eukaryota</taxon>
        <taxon>Fungi</taxon>
        <taxon>Dikarya</taxon>
        <taxon>Ascomycota</taxon>
        <taxon>Pezizomycotina</taxon>
        <taxon>Sordariomycetes</taxon>
        <taxon>Xylariomycetidae</taxon>
        <taxon>Xylariales</taxon>
        <taxon>Microdochiaceae</taxon>
        <taxon>Microdochium</taxon>
    </lineage>
</organism>
<feature type="disulfide bond" evidence="16">
    <location>
        <begin position="333"/>
        <end position="340"/>
    </location>
</feature>
<feature type="domain" description="CFEM" evidence="21">
    <location>
        <begin position="288"/>
        <end position="402"/>
    </location>
</feature>
<dbReference type="EMBL" id="JAGTJQ010000007">
    <property type="protein sequence ID" value="KAH7027556.1"/>
    <property type="molecule type" value="Genomic_DNA"/>
</dbReference>
<evidence type="ECO:0000256" key="13">
    <source>
        <dbReference type="ARBA" id="ARBA00023180"/>
    </source>
</evidence>